<dbReference type="EMBL" id="QHHQ01000004">
    <property type="protein sequence ID" value="RAH99896.1"/>
    <property type="molecule type" value="Genomic_DNA"/>
</dbReference>
<organism evidence="6 7">
    <name type="scientific">Acuticoccus sediminis</name>
    <dbReference type="NCBI Taxonomy" id="2184697"/>
    <lineage>
        <taxon>Bacteria</taxon>
        <taxon>Pseudomonadati</taxon>
        <taxon>Pseudomonadota</taxon>
        <taxon>Alphaproteobacteria</taxon>
        <taxon>Hyphomicrobiales</taxon>
        <taxon>Amorphaceae</taxon>
        <taxon>Acuticoccus</taxon>
    </lineage>
</organism>
<dbReference type="OrthoDB" id="9815174at2"/>
<evidence type="ECO:0000256" key="4">
    <source>
        <dbReference type="ARBA" id="ARBA00023163"/>
    </source>
</evidence>
<dbReference type="GO" id="GO:0003700">
    <property type="term" value="F:DNA-binding transcription factor activity"/>
    <property type="evidence" value="ECO:0007669"/>
    <property type="project" value="InterPro"/>
</dbReference>
<dbReference type="PROSITE" id="PS50931">
    <property type="entry name" value="HTH_LYSR"/>
    <property type="match status" value="1"/>
</dbReference>
<evidence type="ECO:0000256" key="2">
    <source>
        <dbReference type="ARBA" id="ARBA00023015"/>
    </source>
</evidence>
<dbReference type="PRINTS" id="PR00039">
    <property type="entry name" value="HTHLYSR"/>
</dbReference>
<accession>A0A8B2NW09</accession>
<reference evidence="6 7" key="1">
    <citation type="submission" date="2018-05" db="EMBL/GenBank/DDBJ databases">
        <title>Acuticoccus sediminis sp. nov., isolated from deep-sea sediment of Indian Ocean.</title>
        <authorList>
            <person name="Liu X."/>
            <person name="Lai Q."/>
            <person name="Du Y."/>
            <person name="Sun F."/>
            <person name="Zhang X."/>
            <person name="Wang S."/>
            <person name="Shao Z."/>
        </authorList>
    </citation>
    <scope>NUCLEOTIDE SEQUENCE [LARGE SCALE GENOMIC DNA]</scope>
    <source>
        <strain evidence="6 7">PTG4-2</strain>
    </source>
</reference>
<gene>
    <name evidence="6" type="ORF">DLJ53_19335</name>
</gene>
<dbReference type="CDD" id="cd05466">
    <property type="entry name" value="PBP2_LTTR_substrate"/>
    <property type="match status" value="1"/>
</dbReference>
<evidence type="ECO:0000256" key="1">
    <source>
        <dbReference type="ARBA" id="ARBA00009437"/>
    </source>
</evidence>
<dbReference type="PANTHER" id="PTHR30346:SF28">
    <property type="entry name" value="HTH-TYPE TRANSCRIPTIONAL REGULATOR CYNR"/>
    <property type="match status" value="1"/>
</dbReference>
<dbReference type="InterPro" id="IPR036388">
    <property type="entry name" value="WH-like_DNA-bd_sf"/>
</dbReference>
<dbReference type="Proteomes" id="UP000249590">
    <property type="component" value="Unassembled WGS sequence"/>
</dbReference>
<keyword evidence="7" id="KW-1185">Reference proteome</keyword>
<dbReference type="AlphaFoldDB" id="A0A8B2NW09"/>
<name>A0A8B2NW09_9HYPH</name>
<dbReference type="InterPro" id="IPR005119">
    <property type="entry name" value="LysR_subst-bd"/>
</dbReference>
<dbReference type="GO" id="GO:0032993">
    <property type="term" value="C:protein-DNA complex"/>
    <property type="evidence" value="ECO:0007669"/>
    <property type="project" value="TreeGrafter"/>
</dbReference>
<dbReference type="GO" id="GO:0003677">
    <property type="term" value="F:DNA binding"/>
    <property type="evidence" value="ECO:0007669"/>
    <property type="project" value="UniProtKB-KW"/>
</dbReference>
<dbReference type="RefSeq" id="WP_111348267.1">
    <property type="nucleotide sequence ID" value="NZ_QHHQ01000004.1"/>
</dbReference>
<dbReference type="InterPro" id="IPR000847">
    <property type="entry name" value="LysR_HTH_N"/>
</dbReference>
<comment type="similarity">
    <text evidence="1">Belongs to the LysR transcriptional regulatory family.</text>
</comment>
<evidence type="ECO:0000313" key="7">
    <source>
        <dbReference type="Proteomes" id="UP000249590"/>
    </source>
</evidence>
<evidence type="ECO:0000256" key="3">
    <source>
        <dbReference type="ARBA" id="ARBA00023125"/>
    </source>
</evidence>
<dbReference type="SUPFAM" id="SSF53850">
    <property type="entry name" value="Periplasmic binding protein-like II"/>
    <property type="match status" value="1"/>
</dbReference>
<dbReference type="FunFam" id="1.10.10.10:FF:000001">
    <property type="entry name" value="LysR family transcriptional regulator"/>
    <property type="match status" value="1"/>
</dbReference>
<dbReference type="Pfam" id="PF00126">
    <property type="entry name" value="HTH_1"/>
    <property type="match status" value="1"/>
</dbReference>
<sequence>MNFAQIRAFYYVFREGGVGRAAHMLNVSQPTISQHLKALEAEADVRLFERRGRGLVLTADGAQVFAAVERMMRAAADVEDALANEGSLDGGHLRVVSDSPPLSVRLLKRFRDRHRNVAVSITVASKATIMARLEDGEADVGITVEPTLGVDFIGLPLQSEGLALCVWRDHPLTRMRHVGVGVLEDEVLLMREASSRTRGLVEQALAQLGISPRETVEIGDREALREAVAAKIGVTAFAMSECPPDPRLHYLPIHQAEMSLVLHEHLVFRKRIRARPEVAAFIEIAREYGAAGMARDGRVLPRRTGRGQEPGNAS</sequence>
<evidence type="ECO:0000313" key="6">
    <source>
        <dbReference type="EMBL" id="RAH99896.1"/>
    </source>
</evidence>
<feature type="domain" description="HTH lysR-type" evidence="5">
    <location>
        <begin position="1"/>
        <end position="58"/>
    </location>
</feature>
<dbReference type="Pfam" id="PF03466">
    <property type="entry name" value="LysR_substrate"/>
    <property type="match status" value="1"/>
</dbReference>
<protein>
    <submittedName>
        <fullName evidence="6">LysR family transcriptional regulator</fullName>
    </submittedName>
</protein>
<keyword evidence="3" id="KW-0238">DNA-binding</keyword>
<keyword evidence="2" id="KW-0805">Transcription regulation</keyword>
<dbReference type="InterPro" id="IPR036390">
    <property type="entry name" value="WH_DNA-bd_sf"/>
</dbReference>
<proteinExistence type="inferred from homology"/>
<comment type="caution">
    <text evidence="6">The sequence shown here is derived from an EMBL/GenBank/DDBJ whole genome shotgun (WGS) entry which is preliminary data.</text>
</comment>
<dbReference type="SUPFAM" id="SSF46785">
    <property type="entry name" value="Winged helix' DNA-binding domain"/>
    <property type="match status" value="1"/>
</dbReference>
<evidence type="ECO:0000259" key="5">
    <source>
        <dbReference type="PROSITE" id="PS50931"/>
    </source>
</evidence>
<keyword evidence="4" id="KW-0804">Transcription</keyword>
<dbReference type="Gene3D" id="1.10.10.10">
    <property type="entry name" value="Winged helix-like DNA-binding domain superfamily/Winged helix DNA-binding domain"/>
    <property type="match status" value="1"/>
</dbReference>
<dbReference type="Gene3D" id="3.40.190.290">
    <property type="match status" value="1"/>
</dbReference>
<dbReference type="PANTHER" id="PTHR30346">
    <property type="entry name" value="TRANSCRIPTIONAL DUAL REGULATOR HCAR-RELATED"/>
    <property type="match status" value="1"/>
</dbReference>